<dbReference type="GO" id="GO:0004674">
    <property type="term" value="F:protein serine/threonine kinase activity"/>
    <property type="evidence" value="ECO:0007669"/>
    <property type="project" value="TreeGrafter"/>
</dbReference>
<dbReference type="InterPro" id="IPR011009">
    <property type="entry name" value="Kinase-like_dom_sf"/>
</dbReference>
<reference evidence="9" key="1">
    <citation type="submission" date="2019-06" db="EMBL/GenBank/DDBJ databases">
        <authorList>
            <person name="Zheng W."/>
        </authorList>
    </citation>
    <scope>NUCLEOTIDE SEQUENCE</scope>
    <source>
        <strain evidence="9">QDHG01</strain>
    </source>
</reference>
<dbReference type="AlphaFoldDB" id="A0A8J8P0N3"/>
<keyword evidence="5" id="KW-0067">ATP-binding</keyword>
<feature type="compositionally biased region" description="Polar residues" evidence="6">
    <location>
        <begin position="415"/>
        <end position="465"/>
    </location>
</feature>
<dbReference type="SMART" id="SM00220">
    <property type="entry name" value="S_TKc"/>
    <property type="match status" value="1"/>
</dbReference>
<name>A0A8J8P0N3_HALGN</name>
<feature type="domain" description="Protein kinase" evidence="8">
    <location>
        <begin position="1"/>
        <end position="226"/>
    </location>
</feature>
<gene>
    <name evidence="9" type="ORF">FGO68_gene11606</name>
</gene>
<comment type="caution">
    <text evidence="9">The sequence shown here is derived from an EMBL/GenBank/DDBJ whole genome shotgun (WGS) entry which is preliminary data.</text>
</comment>
<keyword evidence="2" id="KW-0677">Repeat</keyword>
<dbReference type="PANTHER" id="PTHR43671">
    <property type="entry name" value="SERINE/THREONINE-PROTEIN KINASE NEK"/>
    <property type="match status" value="1"/>
</dbReference>
<dbReference type="SMART" id="SM00698">
    <property type="entry name" value="MORN"/>
    <property type="match status" value="4"/>
</dbReference>
<proteinExistence type="predicted"/>
<dbReference type="Pfam" id="PF00069">
    <property type="entry name" value="Pkinase"/>
    <property type="match status" value="1"/>
</dbReference>
<dbReference type="EMBL" id="RRYP01003770">
    <property type="protein sequence ID" value="TNV83501.1"/>
    <property type="molecule type" value="Genomic_DNA"/>
</dbReference>
<dbReference type="Gene3D" id="1.10.510.10">
    <property type="entry name" value="Transferase(Phosphotransferase) domain 1"/>
    <property type="match status" value="1"/>
</dbReference>
<organism evidence="9 10">
    <name type="scientific">Halteria grandinella</name>
    <dbReference type="NCBI Taxonomy" id="5974"/>
    <lineage>
        <taxon>Eukaryota</taxon>
        <taxon>Sar</taxon>
        <taxon>Alveolata</taxon>
        <taxon>Ciliophora</taxon>
        <taxon>Intramacronucleata</taxon>
        <taxon>Spirotrichea</taxon>
        <taxon>Stichotrichia</taxon>
        <taxon>Sporadotrichida</taxon>
        <taxon>Halteriidae</taxon>
        <taxon>Halteria</taxon>
    </lineage>
</organism>
<feature type="transmembrane region" description="Helical" evidence="7">
    <location>
        <begin position="325"/>
        <end position="343"/>
    </location>
</feature>
<feature type="region of interest" description="Disordered" evidence="6">
    <location>
        <begin position="415"/>
        <end position="488"/>
    </location>
</feature>
<feature type="compositionally biased region" description="Polar residues" evidence="6">
    <location>
        <begin position="475"/>
        <end position="488"/>
    </location>
</feature>
<keyword evidence="3" id="KW-0547">Nucleotide-binding</keyword>
<keyword evidence="7" id="KW-0812">Transmembrane</keyword>
<evidence type="ECO:0000256" key="6">
    <source>
        <dbReference type="SAM" id="MobiDB-lite"/>
    </source>
</evidence>
<dbReference type="PROSITE" id="PS50011">
    <property type="entry name" value="PROTEIN_KINASE_DOM"/>
    <property type="match status" value="1"/>
</dbReference>
<dbReference type="InterPro" id="IPR050660">
    <property type="entry name" value="NEK_Ser/Thr_kinase"/>
</dbReference>
<keyword evidence="7" id="KW-0472">Membrane</keyword>
<keyword evidence="7" id="KW-1133">Transmembrane helix</keyword>
<evidence type="ECO:0000256" key="4">
    <source>
        <dbReference type="ARBA" id="ARBA00022777"/>
    </source>
</evidence>
<evidence type="ECO:0000256" key="2">
    <source>
        <dbReference type="ARBA" id="ARBA00022737"/>
    </source>
</evidence>
<keyword evidence="10" id="KW-1185">Reference proteome</keyword>
<dbReference type="SUPFAM" id="SSF56112">
    <property type="entry name" value="Protein kinase-like (PK-like)"/>
    <property type="match status" value="1"/>
</dbReference>
<evidence type="ECO:0000256" key="1">
    <source>
        <dbReference type="ARBA" id="ARBA00022679"/>
    </source>
</evidence>
<dbReference type="Pfam" id="PF02493">
    <property type="entry name" value="MORN"/>
    <property type="match status" value="5"/>
</dbReference>
<keyword evidence="4" id="KW-0418">Kinase</keyword>
<evidence type="ECO:0000313" key="10">
    <source>
        <dbReference type="Proteomes" id="UP000785679"/>
    </source>
</evidence>
<dbReference type="InterPro" id="IPR000719">
    <property type="entry name" value="Prot_kinase_dom"/>
</dbReference>
<dbReference type="OrthoDB" id="291146at2759"/>
<evidence type="ECO:0000313" key="9">
    <source>
        <dbReference type="EMBL" id="TNV83501.1"/>
    </source>
</evidence>
<dbReference type="GO" id="GO:0005524">
    <property type="term" value="F:ATP binding"/>
    <property type="evidence" value="ECO:0007669"/>
    <property type="project" value="UniProtKB-KW"/>
</dbReference>
<dbReference type="SUPFAM" id="SSF82185">
    <property type="entry name" value="Histone H3 K4-specific methyltransferase SET7/9 N-terminal domain"/>
    <property type="match status" value="1"/>
</dbReference>
<evidence type="ECO:0000256" key="5">
    <source>
        <dbReference type="ARBA" id="ARBA00022840"/>
    </source>
</evidence>
<dbReference type="InterPro" id="IPR008271">
    <property type="entry name" value="Ser/Thr_kinase_AS"/>
</dbReference>
<dbReference type="Gene3D" id="2.20.110.10">
    <property type="entry name" value="Histone H3 K4-specific methyltransferase SET7/9 N-terminal domain"/>
    <property type="match status" value="2"/>
</dbReference>
<protein>
    <recommendedName>
        <fullName evidence="8">Protein kinase domain-containing protein</fullName>
    </recommendedName>
</protein>
<sequence length="748" mass="86259">MDNMDCSNQIFQNEIDFYIKVKHPFISKYIESFSCKIDDYSPTCIVLELADGLDLHKRMICQKKGIIPEELALTYFTQIALALQYLHSEDIMHRDVKPLNFLIYGEQFACFAMLTDFGSTKVVEGQNFHTQAAGTKRYFAPERKNKDYSDKADVWSLGISLHEMLTEGSHPFIKPESDSYLENLEESEMRIKLTISKPVQELLKFLLVKDPSKRPEMEHVLNHPLVKNKIILITDNLTNGEFIGDFIRDQVKDILDRPSTIEQETQTIVSENTNETQTDYSLLNELTFSNMAQNSIISPQRQLQVQNIKIIEIPPRIPTKPYSKILGIIMILLLLIKFIVISIKGQINILGIEIFRGESHQDYAILINPVLSNESIRNVTGLNENYHFEHFENLTNLTQIQQNSKNQNVTIPINQANLPNQTGSQNQTKNASQAEIKSANQTNSTRQKAVSNAANSTNHTNQTMTKPADQRNHKNQTQKNPKNQTTNEAKFTNQTTIFTKENLNSFLQQIREEGHTKLVDAAINHGLSVSKLNEKLTVSNMISQFYFEGLTNRGGYSDLLPGVYYGQHVNGLREGYGLLFTSEKSVPFLYECEWAKGMPIKGRWIYFFYNVWEKYEGQLDELYLMTGTGNWEDQDGWTYQGQWQRNNRHGYGIHKWADGDSYQGEYKDHNMHGQGIYRWADGDSYDGLWQNDNKHGLGRYTYSSGEYQQGQWENDKRVGEHKKYSKEQKLIELITYEDGKKVKKEETK</sequence>
<evidence type="ECO:0000256" key="3">
    <source>
        <dbReference type="ARBA" id="ARBA00022741"/>
    </source>
</evidence>
<dbReference type="PROSITE" id="PS00108">
    <property type="entry name" value="PROTEIN_KINASE_ST"/>
    <property type="match status" value="1"/>
</dbReference>
<dbReference type="InterPro" id="IPR003409">
    <property type="entry name" value="MORN"/>
</dbReference>
<dbReference type="Proteomes" id="UP000785679">
    <property type="component" value="Unassembled WGS sequence"/>
</dbReference>
<accession>A0A8J8P0N3</accession>
<evidence type="ECO:0000256" key="7">
    <source>
        <dbReference type="SAM" id="Phobius"/>
    </source>
</evidence>
<evidence type="ECO:0000259" key="8">
    <source>
        <dbReference type="PROSITE" id="PS50011"/>
    </source>
</evidence>
<dbReference type="PANTHER" id="PTHR43671:SF106">
    <property type="entry name" value="NIMA-LIKE KINASE"/>
    <property type="match status" value="1"/>
</dbReference>
<keyword evidence="1" id="KW-0808">Transferase</keyword>